<protein>
    <submittedName>
        <fullName evidence="1">Uncharacterized protein</fullName>
    </submittedName>
</protein>
<sequence>MFFILLFLFSGLRAQKLTITNNSGNPIIIKNGKKEVTLNNRDKKEFTETNNVSINTLNEFIQNITLFLEPTEKLNITIEKNNKFVYTGDQAERHEYITQQLNIDTFGKINTYEQIGQRRNSSELKNASELLLLDILRKTELPNIIISPKETISIRRLKNYIKYNWLYTLFTTINHQDKHFKKEALNYYYKKYIETDIPKFSCATSLQYRVIEVLAKNKSLLPAELPTYPIVEHTDDDTINQYLPQNCQKQYFQEKYNYLNHIEGHNKEYYNRILKEKFNE</sequence>
<reference evidence="1 2" key="1">
    <citation type="submission" date="2018-11" db="EMBL/GenBank/DDBJ databases">
        <title>Proposal to divide the Flavobacteriaceae and reorganize its genera based on Amino Acid Identity values calculated from whole genome sequences.</title>
        <authorList>
            <person name="Nicholson A.C."/>
            <person name="Gulvik C.A."/>
            <person name="Whitney A.M."/>
            <person name="Humrighouse B.W."/>
            <person name="Bell M."/>
            <person name="Holmes B."/>
            <person name="Steigerwalt A.G."/>
            <person name="Villarma A."/>
            <person name="Sheth M."/>
            <person name="Batra D."/>
            <person name="Pryor J."/>
            <person name="Bernardet J.-F."/>
            <person name="Hugo C."/>
            <person name="Kampfer P."/>
            <person name="Newman J."/>
            <person name="McQuiston J.R."/>
        </authorList>
    </citation>
    <scope>NUCLEOTIDE SEQUENCE [LARGE SCALE GENOMIC DNA]</scope>
    <source>
        <strain evidence="1 2">G0041</strain>
    </source>
</reference>
<dbReference type="KEGG" id="cnk:EG343_14910"/>
<proteinExistence type="predicted"/>
<evidence type="ECO:0000313" key="2">
    <source>
        <dbReference type="Proteomes" id="UP000278288"/>
    </source>
</evidence>
<dbReference type="EMBL" id="CP033923">
    <property type="protein sequence ID" value="AZA91814.1"/>
    <property type="molecule type" value="Genomic_DNA"/>
</dbReference>
<evidence type="ECO:0000313" key="1">
    <source>
        <dbReference type="EMBL" id="AZA91814.1"/>
    </source>
</evidence>
<dbReference type="RefSeq" id="WP_123858557.1">
    <property type="nucleotide sequence ID" value="NZ_CP033923.1"/>
</dbReference>
<keyword evidence="2" id="KW-1185">Reference proteome</keyword>
<gene>
    <name evidence="1" type="ORF">EG343_14910</name>
</gene>
<name>A0AAD0YMU6_CHRNA</name>
<organism evidence="1 2">
    <name type="scientific">Chryseobacterium nakagawai</name>
    <dbReference type="NCBI Taxonomy" id="1241982"/>
    <lineage>
        <taxon>Bacteria</taxon>
        <taxon>Pseudomonadati</taxon>
        <taxon>Bacteroidota</taxon>
        <taxon>Flavobacteriia</taxon>
        <taxon>Flavobacteriales</taxon>
        <taxon>Weeksellaceae</taxon>
        <taxon>Chryseobacterium group</taxon>
        <taxon>Chryseobacterium</taxon>
    </lineage>
</organism>
<dbReference type="Proteomes" id="UP000278288">
    <property type="component" value="Chromosome"/>
</dbReference>
<accession>A0AAD0YMU6</accession>
<dbReference type="AlphaFoldDB" id="A0AAD0YMU6"/>